<dbReference type="InterPro" id="IPR033738">
    <property type="entry name" value="AsnB_N"/>
</dbReference>
<dbReference type="InterPro" id="IPR014729">
    <property type="entry name" value="Rossmann-like_a/b/a_fold"/>
</dbReference>
<dbReference type="PIRSF" id="PIRSF001589">
    <property type="entry name" value="Asn_synthetase_glu-h"/>
    <property type="match status" value="1"/>
</dbReference>
<dbReference type="InterPro" id="IPR051786">
    <property type="entry name" value="ASN_synthetase/amidase"/>
</dbReference>
<dbReference type="InterPro" id="IPR017932">
    <property type="entry name" value="GATase_2_dom"/>
</dbReference>
<evidence type="ECO:0000259" key="5">
    <source>
        <dbReference type="PROSITE" id="PS51278"/>
    </source>
</evidence>
<organism evidence="6">
    <name type="scientific">sediment metagenome</name>
    <dbReference type="NCBI Taxonomy" id="749907"/>
    <lineage>
        <taxon>unclassified sequences</taxon>
        <taxon>metagenomes</taxon>
        <taxon>ecological metagenomes</taxon>
    </lineage>
</organism>
<evidence type="ECO:0000256" key="4">
    <source>
        <dbReference type="ARBA" id="ARBA00022962"/>
    </source>
</evidence>
<comment type="caution">
    <text evidence="6">The sequence shown here is derived from an EMBL/GenBank/DDBJ whole genome shotgun (WGS) entry which is preliminary data.</text>
</comment>
<dbReference type="Gene3D" id="3.60.20.10">
    <property type="entry name" value="Glutamine Phosphoribosylpyrophosphate, subunit 1, domain 1"/>
    <property type="match status" value="1"/>
</dbReference>
<evidence type="ECO:0000256" key="1">
    <source>
        <dbReference type="ARBA" id="ARBA00005752"/>
    </source>
</evidence>
<proteinExistence type="inferred from homology"/>
<dbReference type="NCBIfam" id="TIGR01536">
    <property type="entry name" value="asn_synth_AEB"/>
    <property type="match status" value="1"/>
</dbReference>
<dbReference type="InterPro" id="IPR001962">
    <property type="entry name" value="Asn_synthase"/>
</dbReference>
<dbReference type="CDD" id="cd01991">
    <property type="entry name" value="Asn_synthase_B_C"/>
    <property type="match status" value="1"/>
</dbReference>
<gene>
    <name evidence="6" type="ORF">LDC_2710</name>
</gene>
<keyword evidence="2" id="KW-0547">Nucleotide-binding</keyword>
<evidence type="ECO:0000256" key="3">
    <source>
        <dbReference type="ARBA" id="ARBA00022840"/>
    </source>
</evidence>
<dbReference type="SUPFAM" id="SSF52402">
    <property type="entry name" value="Adenine nucleotide alpha hydrolases-like"/>
    <property type="match status" value="1"/>
</dbReference>
<evidence type="ECO:0000313" key="6">
    <source>
        <dbReference type="EMBL" id="EFK95284.1"/>
    </source>
</evidence>
<dbReference type="PANTHER" id="PTHR43284:SF1">
    <property type="entry name" value="ASPARAGINE SYNTHETASE"/>
    <property type="match status" value="1"/>
</dbReference>
<dbReference type="Pfam" id="PF13537">
    <property type="entry name" value="GATase_7"/>
    <property type="match status" value="1"/>
</dbReference>
<comment type="similarity">
    <text evidence="1">Belongs to the asparagine synthetase family.</text>
</comment>
<reference evidence="6" key="1">
    <citation type="submission" date="2010-07" db="EMBL/GenBank/DDBJ databases">
        <authorList>
            <consortium name="CONSOLIDER consortium CSD2007-00005"/>
            <person name="Guazzaroni M.-E."/>
            <person name="Richter M."/>
            <person name="Garcia-Salamanca A."/>
            <person name="Yarza P."/>
            <person name="Ferrer M."/>
        </authorList>
    </citation>
    <scope>NUCLEOTIDE SEQUENCE</scope>
</reference>
<dbReference type="Gene3D" id="3.40.50.620">
    <property type="entry name" value="HUPs"/>
    <property type="match status" value="1"/>
</dbReference>
<reference evidence="6" key="2">
    <citation type="journal article" date="2011" name="Microb. Ecol.">
        <title>Taxonomic and Functional Metagenomic Profiling of the Microbial Community in the Anoxic Sediment of a Sub-saline Shallow Lake (Laguna de Carrizo, Central Spain).</title>
        <authorList>
            <person name="Ferrer M."/>
            <person name="Guazzaroni M.E."/>
            <person name="Richter M."/>
            <person name="Garcia-Salamanca A."/>
            <person name="Yarza P."/>
            <person name="Suarez-Suarez A."/>
            <person name="Solano J."/>
            <person name="Alcaide M."/>
            <person name="van Dillewijn P."/>
            <person name="Molina-Henares M.A."/>
            <person name="Lopez-Cortes N."/>
            <person name="Al-Ramahi Y."/>
            <person name="Guerrero C."/>
            <person name="Acosta A."/>
            <person name="de Eugenio L.I."/>
            <person name="Martinez V."/>
            <person name="Marques S."/>
            <person name="Rojo F."/>
            <person name="Santero E."/>
            <person name="Genilloud O."/>
            <person name="Perez-Perez J."/>
            <person name="Rossello-Mora R."/>
            <person name="Ramos J.L."/>
        </authorList>
    </citation>
    <scope>NUCLEOTIDE SEQUENCE</scope>
</reference>
<dbReference type="PANTHER" id="PTHR43284">
    <property type="entry name" value="ASPARAGINE SYNTHETASE (GLUTAMINE-HYDROLYZING)"/>
    <property type="match status" value="1"/>
</dbReference>
<dbReference type="GO" id="GO:0006529">
    <property type="term" value="P:asparagine biosynthetic process"/>
    <property type="evidence" value="ECO:0007669"/>
    <property type="project" value="InterPro"/>
</dbReference>
<sequence length="449" mass="50476">MCGICGFVNLDGGPADLALIERMAASIAHRGPDGQGTKLDGALALGHRRLAILDPSRGVQPMCNEERSVWITYNGEIYNFPELHRQLAAKGHVFQTTCDTEALVHLWEDEGPRMVERLVGMFAFAIWDAKQQTLFLARDRLGIKPLYYAQYGSRFAFASELKAFCEDVEFPRTLRPDALAHYFCMGYILDPLTIFAHAHKLPPGCTMLCRMGQPIPSPSRYWQIRFRCGPARSLEDWMSEYASRLDQTVKEHLLSDVPLGAFLSGGIDSSLIVDSMCRSAGESVRTFSIGFAEDDFDEHVFAEAVARRLKTDHLTRCLEPDVVELLSLLARQYDEPFGDSSSLPTYMVSKLARERVKVVLSGDGGDEVFGGYPRYVATLDRSRLQPYVPSWLARAIEALGRPYPRGWRGRGWLDRRERARAVSREGDRAVGVLVDAFAWRDDLLRLCSI</sequence>
<feature type="non-terminal residue" evidence="6">
    <location>
        <position position="449"/>
    </location>
</feature>
<protein>
    <submittedName>
        <fullName evidence="6">Asparagine synthase (Glutamine-hydrolyzing)</fullName>
    </submittedName>
</protein>
<dbReference type="SUPFAM" id="SSF56235">
    <property type="entry name" value="N-terminal nucleophile aminohydrolases (Ntn hydrolases)"/>
    <property type="match status" value="1"/>
</dbReference>
<dbReference type="PROSITE" id="PS51278">
    <property type="entry name" value="GATASE_TYPE_2"/>
    <property type="match status" value="1"/>
</dbReference>
<dbReference type="InterPro" id="IPR006426">
    <property type="entry name" value="Asn_synth_AEB"/>
</dbReference>
<dbReference type="InterPro" id="IPR029055">
    <property type="entry name" value="Ntn_hydrolases_N"/>
</dbReference>
<dbReference type="AlphaFoldDB" id="D9PMD2"/>
<dbReference type="CDD" id="cd00712">
    <property type="entry name" value="AsnB"/>
    <property type="match status" value="1"/>
</dbReference>
<accession>D9PMD2</accession>
<name>D9PMD2_9ZZZZ</name>
<dbReference type="GO" id="GO:0005524">
    <property type="term" value="F:ATP binding"/>
    <property type="evidence" value="ECO:0007669"/>
    <property type="project" value="UniProtKB-KW"/>
</dbReference>
<keyword evidence="3" id="KW-0067">ATP-binding</keyword>
<dbReference type="Pfam" id="PF00733">
    <property type="entry name" value="Asn_synthase"/>
    <property type="match status" value="1"/>
</dbReference>
<evidence type="ECO:0000256" key="2">
    <source>
        <dbReference type="ARBA" id="ARBA00022741"/>
    </source>
</evidence>
<keyword evidence="4" id="KW-0315">Glutamine amidotransferase</keyword>
<dbReference type="GO" id="GO:0004066">
    <property type="term" value="F:asparagine synthase (glutamine-hydrolyzing) activity"/>
    <property type="evidence" value="ECO:0007669"/>
    <property type="project" value="InterPro"/>
</dbReference>
<dbReference type="EMBL" id="ADZX01000816">
    <property type="protein sequence ID" value="EFK95284.1"/>
    <property type="molecule type" value="Genomic_DNA"/>
</dbReference>
<feature type="domain" description="Glutamine amidotransferase type-2" evidence="5">
    <location>
        <begin position="2"/>
        <end position="212"/>
    </location>
</feature>
<dbReference type="GO" id="GO:0005829">
    <property type="term" value="C:cytosol"/>
    <property type="evidence" value="ECO:0007669"/>
    <property type="project" value="TreeGrafter"/>
</dbReference>